<name>A0ACB9SEX1_9MYRT</name>
<sequence>MSFRSIVRDVRDGLGSLSSRSFDVRLLGHHRGKSHGSCHELHDQPLVVQNSRWACLPPELLHDVIRRLEASESTWPARKHVVACAAVCRSWREMCKEIVKGPEICGKITFPVSLKQPGPQDGTIQCFIKRDKSKLTYHLFLCLSPALIVENGKFLLSAKRTRRTTCTEYVISMDVDNISRSSSTYIGKLRSNFLGTKFIMYDTQPPYNNAQLSPPGRSRRLHSKKVSPKVPTGSYNIAQVTYELNVLGTRGPRRMLCVMHSIPASALEPGGTVPGQPELLPRSLEDSFRSISFSRSVDTSVEFSSSRFSDIVGPREEEDHEGKDRTLVLRNKAPRWHEQLQCWCLNFKGRVTVASVKNFQLIAANQPASVGTSQSQPHPQPQSQSQAPQSDHDKIILQFGKVGKDMFTMDYRYPLSAFQAFAICLSSFDTKLACE</sequence>
<reference evidence="2" key="1">
    <citation type="journal article" date="2023" name="Front. Plant Sci.">
        <title>Chromosomal-level genome assembly of Melastoma candidum provides insights into trichome evolution.</title>
        <authorList>
            <person name="Zhong Y."/>
            <person name="Wu W."/>
            <person name="Sun C."/>
            <person name="Zou P."/>
            <person name="Liu Y."/>
            <person name="Dai S."/>
            <person name="Zhou R."/>
        </authorList>
    </citation>
    <scope>NUCLEOTIDE SEQUENCE [LARGE SCALE GENOMIC DNA]</scope>
</reference>
<evidence type="ECO:0000313" key="1">
    <source>
        <dbReference type="EMBL" id="KAI4389420.1"/>
    </source>
</evidence>
<gene>
    <name evidence="1" type="ORF">MLD38_001648</name>
</gene>
<keyword evidence="2" id="KW-1185">Reference proteome</keyword>
<dbReference type="EMBL" id="CM042880">
    <property type="protein sequence ID" value="KAI4389420.1"/>
    <property type="molecule type" value="Genomic_DNA"/>
</dbReference>
<comment type="caution">
    <text evidence="1">The sequence shown here is derived from an EMBL/GenBank/DDBJ whole genome shotgun (WGS) entry which is preliminary data.</text>
</comment>
<accession>A0ACB9SEX1</accession>
<organism evidence="1 2">
    <name type="scientific">Melastoma candidum</name>
    <dbReference type="NCBI Taxonomy" id="119954"/>
    <lineage>
        <taxon>Eukaryota</taxon>
        <taxon>Viridiplantae</taxon>
        <taxon>Streptophyta</taxon>
        <taxon>Embryophyta</taxon>
        <taxon>Tracheophyta</taxon>
        <taxon>Spermatophyta</taxon>
        <taxon>Magnoliopsida</taxon>
        <taxon>eudicotyledons</taxon>
        <taxon>Gunneridae</taxon>
        <taxon>Pentapetalae</taxon>
        <taxon>rosids</taxon>
        <taxon>malvids</taxon>
        <taxon>Myrtales</taxon>
        <taxon>Melastomataceae</taxon>
        <taxon>Melastomatoideae</taxon>
        <taxon>Melastomateae</taxon>
        <taxon>Melastoma</taxon>
    </lineage>
</organism>
<dbReference type="Proteomes" id="UP001057402">
    <property type="component" value="Chromosome 1"/>
</dbReference>
<protein>
    <submittedName>
        <fullName evidence="1">Uncharacterized protein</fullName>
    </submittedName>
</protein>
<evidence type="ECO:0000313" key="2">
    <source>
        <dbReference type="Proteomes" id="UP001057402"/>
    </source>
</evidence>
<proteinExistence type="predicted"/>